<feature type="non-terminal residue" evidence="2">
    <location>
        <position position="1"/>
    </location>
</feature>
<dbReference type="InterPro" id="IPR016181">
    <property type="entry name" value="Acyl_CoA_acyltransferase"/>
</dbReference>
<dbReference type="EMBL" id="BARV01004257">
    <property type="protein sequence ID" value="GAI16818.1"/>
    <property type="molecule type" value="Genomic_DNA"/>
</dbReference>
<dbReference type="GO" id="GO:0016747">
    <property type="term" value="F:acyltransferase activity, transferring groups other than amino-acyl groups"/>
    <property type="evidence" value="ECO:0007669"/>
    <property type="project" value="InterPro"/>
</dbReference>
<evidence type="ECO:0000259" key="1">
    <source>
        <dbReference type="PROSITE" id="PS51186"/>
    </source>
</evidence>
<dbReference type="PANTHER" id="PTHR43415">
    <property type="entry name" value="SPERMIDINE N(1)-ACETYLTRANSFERASE"/>
    <property type="match status" value="1"/>
</dbReference>
<evidence type="ECO:0000313" key="2">
    <source>
        <dbReference type="EMBL" id="GAI16818.1"/>
    </source>
</evidence>
<dbReference type="Pfam" id="PF13302">
    <property type="entry name" value="Acetyltransf_3"/>
    <property type="match status" value="1"/>
</dbReference>
<organism evidence="2">
    <name type="scientific">marine sediment metagenome</name>
    <dbReference type="NCBI Taxonomy" id="412755"/>
    <lineage>
        <taxon>unclassified sequences</taxon>
        <taxon>metagenomes</taxon>
        <taxon>ecological metagenomes</taxon>
    </lineage>
</organism>
<sequence>GRKIILRVLEKGDLKRTLAWLKDPSVNMYLSQNFCDYTEDQELKWFKFIQSSNNDIVFAIEDINTNLHIGNCALHKINWEKGACELGIVIGEKGYWNKGYGSDAIINVIKFAMSELNLKSIKLNVYKYNRRAIKVYKKCGFKLIQTLKKNHLYNGKYWDTLIMEFKKT</sequence>
<reference evidence="2" key="1">
    <citation type="journal article" date="2014" name="Front. Microbiol.">
        <title>High frequency of phylogenetically diverse reductive dehalogenase-homologous genes in deep subseafloor sedimentary metagenomes.</title>
        <authorList>
            <person name="Kawai M."/>
            <person name="Futagami T."/>
            <person name="Toyoda A."/>
            <person name="Takaki Y."/>
            <person name="Nishi S."/>
            <person name="Hori S."/>
            <person name="Arai W."/>
            <person name="Tsubouchi T."/>
            <person name="Morono Y."/>
            <person name="Uchiyama I."/>
            <person name="Ito T."/>
            <person name="Fujiyama A."/>
            <person name="Inagaki F."/>
            <person name="Takami H."/>
        </authorList>
    </citation>
    <scope>NUCLEOTIDE SEQUENCE</scope>
    <source>
        <strain evidence="2">Expedition CK06-06</strain>
    </source>
</reference>
<dbReference type="InterPro" id="IPR000182">
    <property type="entry name" value="GNAT_dom"/>
</dbReference>
<comment type="caution">
    <text evidence="2">The sequence shown here is derived from an EMBL/GenBank/DDBJ whole genome shotgun (WGS) entry which is preliminary data.</text>
</comment>
<proteinExistence type="predicted"/>
<protein>
    <recommendedName>
        <fullName evidence="1">N-acetyltransferase domain-containing protein</fullName>
    </recommendedName>
</protein>
<dbReference type="PROSITE" id="PS51186">
    <property type="entry name" value="GNAT"/>
    <property type="match status" value="1"/>
</dbReference>
<accession>X1LCH3</accession>
<name>X1LCH3_9ZZZZ</name>
<dbReference type="AlphaFoldDB" id="X1LCH3"/>
<dbReference type="PANTHER" id="PTHR43415:SF3">
    <property type="entry name" value="GNAT-FAMILY ACETYLTRANSFERASE"/>
    <property type="match status" value="1"/>
</dbReference>
<dbReference type="Gene3D" id="3.40.630.30">
    <property type="match status" value="1"/>
</dbReference>
<dbReference type="SUPFAM" id="SSF55729">
    <property type="entry name" value="Acyl-CoA N-acyltransferases (Nat)"/>
    <property type="match status" value="1"/>
</dbReference>
<feature type="domain" description="N-acetyltransferase" evidence="1">
    <location>
        <begin position="4"/>
        <end position="168"/>
    </location>
</feature>
<gene>
    <name evidence="2" type="ORF">S06H3_09583</name>
</gene>